<evidence type="ECO:0000313" key="3">
    <source>
        <dbReference type="EMBL" id="ASN25119.1"/>
    </source>
</evidence>
<proteinExistence type="predicted"/>
<dbReference type="STRING" id="1355015.LK06_013845"/>
<feature type="region of interest" description="Disordered" evidence="1">
    <location>
        <begin position="16"/>
        <end position="53"/>
    </location>
</feature>
<accession>A0A221NYP5</accession>
<dbReference type="EMBL" id="CP022433">
    <property type="protein sequence ID" value="ASN25119.1"/>
    <property type="molecule type" value="Genomic_DNA"/>
</dbReference>
<name>A0A221NYP5_9ACTN</name>
<gene>
    <name evidence="3" type="ORF">LK07_14985</name>
</gene>
<dbReference type="OrthoDB" id="3483234at2"/>
<feature type="chain" id="PRO_5039296480" description="Lipoprotein" evidence="2">
    <location>
        <begin position="22"/>
        <end position="156"/>
    </location>
</feature>
<dbReference type="KEGG" id="splu:LK06_013845"/>
<keyword evidence="2" id="KW-0732">Signal</keyword>
<evidence type="ECO:0000256" key="1">
    <source>
        <dbReference type="SAM" id="MobiDB-lite"/>
    </source>
</evidence>
<sequence length="156" mass="15026">MATGLLAGALALTACSGGGSADRSSTTPSADTTPASTSAPTPATGSPTVSGESATLQGSWVTASGDKVVALVITGQDAGAFATGGTVCSGTVGTEAGAPTIHLTCTGGSKDRASGRVESVSEKVLKVTWSGKLGQETYTKVEGGKLPSGLPNPLKG</sequence>
<protein>
    <recommendedName>
        <fullName evidence="5">Lipoprotein</fullName>
    </recommendedName>
</protein>
<evidence type="ECO:0000256" key="2">
    <source>
        <dbReference type="SAM" id="SignalP"/>
    </source>
</evidence>
<feature type="compositionally biased region" description="Low complexity" evidence="1">
    <location>
        <begin position="16"/>
        <end position="50"/>
    </location>
</feature>
<dbReference type="Proteomes" id="UP000031501">
    <property type="component" value="Chromosome"/>
</dbReference>
<feature type="signal peptide" evidence="2">
    <location>
        <begin position="1"/>
        <end position="21"/>
    </location>
</feature>
<dbReference type="AlphaFoldDB" id="A0A221NYP5"/>
<keyword evidence="4" id="KW-1185">Reference proteome</keyword>
<reference evidence="3 4" key="1">
    <citation type="submission" date="2017-07" db="EMBL/GenBank/DDBJ databases">
        <title>Genome sequence of Streptomyces pluripotens MUSC 137T.</title>
        <authorList>
            <person name="Ser H.-L."/>
            <person name="Lee L.-H."/>
        </authorList>
    </citation>
    <scope>NUCLEOTIDE SEQUENCE [LARGE SCALE GENOMIC DNA]</scope>
    <source>
        <strain evidence="3 4">MUSC 137</strain>
    </source>
</reference>
<evidence type="ECO:0008006" key="5">
    <source>
        <dbReference type="Google" id="ProtNLM"/>
    </source>
</evidence>
<dbReference type="RefSeq" id="WP_039654261.1">
    <property type="nucleotide sequence ID" value="NZ_CP021080.1"/>
</dbReference>
<evidence type="ECO:0000313" key="4">
    <source>
        <dbReference type="Proteomes" id="UP000031501"/>
    </source>
</evidence>
<organism evidence="3 4">
    <name type="scientific">Streptomyces pluripotens</name>
    <dbReference type="NCBI Taxonomy" id="1355015"/>
    <lineage>
        <taxon>Bacteria</taxon>
        <taxon>Bacillati</taxon>
        <taxon>Actinomycetota</taxon>
        <taxon>Actinomycetes</taxon>
        <taxon>Kitasatosporales</taxon>
        <taxon>Streptomycetaceae</taxon>
        <taxon>Streptomyces</taxon>
    </lineage>
</organism>